<evidence type="ECO:0000256" key="1">
    <source>
        <dbReference type="SAM" id="Phobius"/>
    </source>
</evidence>
<keyword evidence="1" id="KW-0812">Transmembrane</keyword>
<accession>A0A0F8X3D8</accession>
<dbReference type="AlphaFoldDB" id="A0A0F8X3D8"/>
<dbReference type="EMBL" id="LAZR01061512">
    <property type="protein sequence ID" value="KKK63438.1"/>
    <property type="molecule type" value="Genomic_DNA"/>
</dbReference>
<reference evidence="2" key="1">
    <citation type="journal article" date="2015" name="Nature">
        <title>Complex archaea that bridge the gap between prokaryotes and eukaryotes.</title>
        <authorList>
            <person name="Spang A."/>
            <person name="Saw J.H."/>
            <person name="Jorgensen S.L."/>
            <person name="Zaremba-Niedzwiedzka K."/>
            <person name="Martijn J."/>
            <person name="Lind A.E."/>
            <person name="van Eijk R."/>
            <person name="Schleper C."/>
            <person name="Guy L."/>
            <person name="Ettema T.J."/>
        </authorList>
    </citation>
    <scope>NUCLEOTIDE SEQUENCE</scope>
</reference>
<feature type="transmembrane region" description="Helical" evidence="1">
    <location>
        <begin position="6"/>
        <end position="24"/>
    </location>
</feature>
<keyword evidence="1" id="KW-1133">Transmembrane helix</keyword>
<proteinExistence type="predicted"/>
<sequence length="87" mass="9513">MSEIHITLLTIAPLVVLGFMVWTLRHISRTLDEVGHSLQGIELGMRTLALVMVEDMVARGALNREEARALLAGQPLQPALRGKEVTG</sequence>
<gene>
    <name evidence="2" type="ORF">LCGC14_2994280</name>
</gene>
<name>A0A0F8X3D8_9ZZZZ</name>
<keyword evidence="1" id="KW-0472">Membrane</keyword>
<comment type="caution">
    <text evidence="2">The sequence shown here is derived from an EMBL/GenBank/DDBJ whole genome shotgun (WGS) entry which is preliminary data.</text>
</comment>
<organism evidence="2">
    <name type="scientific">marine sediment metagenome</name>
    <dbReference type="NCBI Taxonomy" id="412755"/>
    <lineage>
        <taxon>unclassified sequences</taxon>
        <taxon>metagenomes</taxon>
        <taxon>ecological metagenomes</taxon>
    </lineage>
</organism>
<protein>
    <submittedName>
        <fullName evidence="2">Uncharacterized protein</fullName>
    </submittedName>
</protein>
<evidence type="ECO:0000313" key="2">
    <source>
        <dbReference type="EMBL" id="KKK63438.1"/>
    </source>
</evidence>